<proteinExistence type="predicted"/>
<dbReference type="Gene3D" id="3.40.50.620">
    <property type="entry name" value="HUPs"/>
    <property type="match status" value="1"/>
</dbReference>
<comment type="caution">
    <text evidence="2">The sequence shown here is derived from an EMBL/GenBank/DDBJ whole genome shotgun (WGS) entry which is preliminary data.</text>
</comment>
<dbReference type="EMBL" id="QJKC01000033">
    <property type="protein sequence ID" value="PXX38807.1"/>
    <property type="molecule type" value="Genomic_DNA"/>
</dbReference>
<dbReference type="PANTHER" id="PTHR30336">
    <property type="entry name" value="INNER MEMBRANE PROTEIN, PROBABLE PERMEASE"/>
    <property type="match status" value="1"/>
</dbReference>
<dbReference type="Proteomes" id="UP000248395">
    <property type="component" value="Unassembled WGS sequence"/>
</dbReference>
<feature type="domain" description="DUF218" evidence="1">
    <location>
        <begin position="42"/>
        <end position="185"/>
    </location>
</feature>
<dbReference type="AlphaFoldDB" id="A0A318IXX5"/>
<sequence>MLYLRLMLKGFLLAVLLVLLGFGYMAWGIARYAAEPATQPADAALVLGAAAWGSKPSPVLRERINHAVTLYKQGRVRWIVFTGGTPEPGYPTEADVGREFALRQGVPMTAMLAENESRTTWQNLENAHKLAAPFGIRSFLLVSDPLHMRRAVLMAHDLDMVAAPAPTESSRYVSWSNKVKFLVRETWLYVGYRVFRKLS</sequence>
<dbReference type="GO" id="GO:0005886">
    <property type="term" value="C:plasma membrane"/>
    <property type="evidence" value="ECO:0007669"/>
    <property type="project" value="TreeGrafter"/>
</dbReference>
<dbReference type="OrthoDB" id="9782395at2"/>
<dbReference type="Pfam" id="PF02698">
    <property type="entry name" value="DUF218"/>
    <property type="match status" value="1"/>
</dbReference>
<keyword evidence="3" id="KW-1185">Reference proteome</keyword>
<evidence type="ECO:0000259" key="1">
    <source>
        <dbReference type="Pfam" id="PF02698"/>
    </source>
</evidence>
<dbReference type="InterPro" id="IPR051599">
    <property type="entry name" value="Cell_Envelope_Assoc"/>
</dbReference>
<dbReference type="RefSeq" id="WP_059285928.1">
    <property type="nucleotide sequence ID" value="NZ_LNQU01000047.1"/>
</dbReference>
<dbReference type="InterPro" id="IPR003848">
    <property type="entry name" value="DUF218"/>
</dbReference>
<name>A0A318IXX5_9NEIS</name>
<reference evidence="2 3" key="1">
    <citation type="submission" date="2018-05" db="EMBL/GenBank/DDBJ databases">
        <title>Genomic Encyclopedia of Type Strains, Phase IV (KMG-IV): sequencing the most valuable type-strain genomes for metagenomic binning, comparative biology and taxonomic classification.</title>
        <authorList>
            <person name="Goeker M."/>
        </authorList>
    </citation>
    <scope>NUCLEOTIDE SEQUENCE [LARGE SCALE GENOMIC DNA]</scope>
    <source>
        <strain evidence="2 3">DSM 25134</strain>
    </source>
</reference>
<dbReference type="InterPro" id="IPR014729">
    <property type="entry name" value="Rossmann-like_a/b/a_fold"/>
</dbReference>
<protein>
    <submittedName>
        <fullName evidence="2">Uncharacterized SAM-binding protein YcdF (DUF218 family)</fullName>
    </submittedName>
</protein>
<evidence type="ECO:0000313" key="2">
    <source>
        <dbReference type="EMBL" id="PXX38807.1"/>
    </source>
</evidence>
<organism evidence="2 3">
    <name type="scientific">Aquitalea magnusonii</name>
    <dbReference type="NCBI Taxonomy" id="332411"/>
    <lineage>
        <taxon>Bacteria</taxon>
        <taxon>Pseudomonadati</taxon>
        <taxon>Pseudomonadota</taxon>
        <taxon>Betaproteobacteria</taxon>
        <taxon>Neisseriales</taxon>
        <taxon>Chromobacteriaceae</taxon>
        <taxon>Aquitalea</taxon>
    </lineage>
</organism>
<evidence type="ECO:0000313" key="3">
    <source>
        <dbReference type="Proteomes" id="UP000248395"/>
    </source>
</evidence>
<gene>
    <name evidence="2" type="ORF">DFR38_1336</name>
</gene>
<accession>A0A318IXX5</accession>
<dbReference type="PANTHER" id="PTHR30336:SF20">
    <property type="entry name" value="DUF218 DOMAIN-CONTAINING PROTEIN"/>
    <property type="match status" value="1"/>
</dbReference>
<dbReference type="CDD" id="cd06259">
    <property type="entry name" value="YdcF-like"/>
    <property type="match status" value="1"/>
</dbReference>